<dbReference type="InterPro" id="IPR007736">
    <property type="entry name" value="Caleosin-related"/>
</dbReference>
<evidence type="ECO:0000313" key="3">
    <source>
        <dbReference type="Proteomes" id="UP000652761"/>
    </source>
</evidence>
<evidence type="ECO:0000313" key="2">
    <source>
        <dbReference type="EMBL" id="MQM20672.1"/>
    </source>
</evidence>
<evidence type="ECO:0000256" key="1">
    <source>
        <dbReference type="ARBA" id="ARBA00006765"/>
    </source>
</evidence>
<dbReference type="Pfam" id="PF05042">
    <property type="entry name" value="Caleosin"/>
    <property type="match status" value="1"/>
</dbReference>
<dbReference type="OrthoDB" id="640742at2759"/>
<sequence length="309" mass="34001">MGLLMGPRFPPRAFSISIASPPRLPLRHVVRALIFLSVLSSSTARDMAASAASSPPSHTEEMTPLQKHVSFFDRNKDGVIYPWETYQEKGTCGVGFRAIGCGAVLSSASALFINGMLSPKTLPAGKSTSPLLPVYVTNIHKGKHAGDSGVYDTEGRFVPENFEEIFQKHAHAHPDSLTSMELMEMLKANKDPKDNSAWVAAYTEWTVLYGLCKDKNGLLHKETIRSLYDGSLFYQMEKERNSPSGIPVALLTSSLAICHCIVGPELLLSHPKEETNNREAMNLFLLAREVLEMQNDGNLFSYSICIIQG</sequence>
<protein>
    <recommendedName>
        <fullName evidence="4">Peroxygenase 4</fullName>
    </recommendedName>
</protein>
<dbReference type="Proteomes" id="UP000652761">
    <property type="component" value="Unassembled WGS sequence"/>
</dbReference>
<organism evidence="2 3">
    <name type="scientific">Colocasia esculenta</name>
    <name type="common">Wild taro</name>
    <name type="synonym">Arum esculentum</name>
    <dbReference type="NCBI Taxonomy" id="4460"/>
    <lineage>
        <taxon>Eukaryota</taxon>
        <taxon>Viridiplantae</taxon>
        <taxon>Streptophyta</taxon>
        <taxon>Embryophyta</taxon>
        <taxon>Tracheophyta</taxon>
        <taxon>Spermatophyta</taxon>
        <taxon>Magnoliopsida</taxon>
        <taxon>Liliopsida</taxon>
        <taxon>Araceae</taxon>
        <taxon>Aroideae</taxon>
        <taxon>Colocasieae</taxon>
        <taxon>Colocasia</taxon>
    </lineage>
</organism>
<accession>A0A843XNC8</accession>
<keyword evidence="3" id="KW-1185">Reference proteome</keyword>
<dbReference type="AlphaFoldDB" id="A0A843XNC8"/>
<proteinExistence type="inferred from homology"/>
<name>A0A843XNC8_COLES</name>
<dbReference type="PANTHER" id="PTHR31495">
    <property type="entry name" value="PEROXYGENASE 3-RELATED"/>
    <property type="match status" value="1"/>
</dbReference>
<comment type="caution">
    <text evidence="2">The sequence shown here is derived from an EMBL/GenBank/DDBJ whole genome shotgun (WGS) entry which is preliminary data.</text>
</comment>
<dbReference type="GO" id="GO:0005509">
    <property type="term" value="F:calcium ion binding"/>
    <property type="evidence" value="ECO:0007669"/>
    <property type="project" value="TreeGrafter"/>
</dbReference>
<reference evidence="2" key="1">
    <citation type="submission" date="2017-07" db="EMBL/GenBank/DDBJ databases">
        <title>Taro Niue Genome Assembly and Annotation.</title>
        <authorList>
            <person name="Atibalentja N."/>
            <person name="Keating K."/>
            <person name="Fields C.J."/>
        </authorList>
    </citation>
    <scope>NUCLEOTIDE SEQUENCE</scope>
    <source>
        <strain evidence="2">Niue_2</strain>
        <tissue evidence="2">Leaf</tissue>
    </source>
</reference>
<dbReference type="PANTHER" id="PTHR31495:SF1">
    <property type="entry name" value="INACTIVE PEROXYGENASE-LIKE PROTEIN-RELATED"/>
    <property type="match status" value="1"/>
</dbReference>
<gene>
    <name evidence="2" type="ORF">Taro_053697</name>
</gene>
<dbReference type="GO" id="GO:0004497">
    <property type="term" value="F:monooxygenase activity"/>
    <property type="evidence" value="ECO:0007669"/>
    <property type="project" value="TreeGrafter"/>
</dbReference>
<evidence type="ECO:0008006" key="4">
    <source>
        <dbReference type="Google" id="ProtNLM"/>
    </source>
</evidence>
<dbReference type="EMBL" id="NMUH01010057">
    <property type="protein sequence ID" value="MQM20672.1"/>
    <property type="molecule type" value="Genomic_DNA"/>
</dbReference>
<comment type="similarity">
    <text evidence="1">Belongs to the caleosin family.</text>
</comment>